<dbReference type="AlphaFoldDB" id="A0A382JXE0"/>
<sequence length="320" mass="34112">MRIGVDIGGTKIEAIVLGPNGTELVRERIASPQGNYAATLASVKNLVNIVETRATRIKRAKKPATIGIGIPGTISPVTGLVKNANSTWLIGHQLDQDLTEIFKRPIKVANDANCFAMSEAIDGAAMGHQIVFAVILGTGVGGGLCVAGEILTGLNAIAGEWGHNPLPWPCDTEDQLELSGQSCYCGQHSCIETYLSGKGLERSHAALSGTDLKQNNSPSVIVALAKNKQSFAIRALDLYATRLAKSLATIINVIDPEVIVLGGGLSNIEFLYKKVPQLWSKWVFSDKTETKLVKNKHGDSSGVRGAAYLWPDLSDEKVNT</sequence>
<dbReference type="Pfam" id="PF00480">
    <property type="entry name" value="ROK"/>
    <property type="match status" value="1"/>
</dbReference>
<dbReference type="CDD" id="cd24066">
    <property type="entry name" value="ASKHA_NBD_ROK_EcFRK-like"/>
    <property type="match status" value="1"/>
</dbReference>
<reference evidence="1" key="1">
    <citation type="submission" date="2018-05" db="EMBL/GenBank/DDBJ databases">
        <authorList>
            <person name="Lanie J.A."/>
            <person name="Ng W.-L."/>
            <person name="Kazmierczak K.M."/>
            <person name="Andrzejewski T.M."/>
            <person name="Davidsen T.M."/>
            <person name="Wayne K.J."/>
            <person name="Tettelin H."/>
            <person name="Glass J.I."/>
            <person name="Rusch D."/>
            <person name="Podicherti R."/>
            <person name="Tsui H.-C.T."/>
            <person name="Winkler M.E."/>
        </authorList>
    </citation>
    <scope>NUCLEOTIDE SEQUENCE</scope>
</reference>
<dbReference type="Gene3D" id="3.30.420.40">
    <property type="match status" value="2"/>
</dbReference>
<organism evidence="1">
    <name type="scientific">marine metagenome</name>
    <dbReference type="NCBI Taxonomy" id="408172"/>
    <lineage>
        <taxon>unclassified sequences</taxon>
        <taxon>metagenomes</taxon>
        <taxon>ecological metagenomes</taxon>
    </lineage>
</organism>
<dbReference type="InterPro" id="IPR043129">
    <property type="entry name" value="ATPase_NBD"/>
</dbReference>
<dbReference type="GO" id="GO:0004396">
    <property type="term" value="F:hexokinase activity"/>
    <property type="evidence" value="ECO:0007669"/>
    <property type="project" value="TreeGrafter"/>
</dbReference>
<accession>A0A382JXE0</accession>
<dbReference type="SUPFAM" id="SSF53067">
    <property type="entry name" value="Actin-like ATPase domain"/>
    <property type="match status" value="1"/>
</dbReference>
<protein>
    <recommendedName>
        <fullName evidence="2">Fructokinase</fullName>
    </recommendedName>
</protein>
<dbReference type="InterPro" id="IPR000600">
    <property type="entry name" value="ROK"/>
</dbReference>
<proteinExistence type="predicted"/>
<gene>
    <name evidence="1" type="ORF">METZ01_LOCUS269422</name>
</gene>
<evidence type="ECO:0000313" key="1">
    <source>
        <dbReference type="EMBL" id="SVC16568.1"/>
    </source>
</evidence>
<dbReference type="EMBL" id="UINC01076936">
    <property type="protein sequence ID" value="SVC16568.1"/>
    <property type="molecule type" value="Genomic_DNA"/>
</dbReference>
<dbReference type="PANTHER" id="PTHR18964:SF174">
    <property type="entry name" value="D-ALLOSE KINASE-RELATED"/>
    <property type="match status" value="1"/>
</dbReference>
<evidence type="ECO:0008006" key="2">
    <source>
        <dbReference type="Google" id="ProtNLM"/>
    </source>
</evidence>
<name>A0A382JXE0_9ZZZZ</name>
<dbReference type="InterPro" id="IPR049874">
    <property type="entry name" value="ROK_cs"/>
</dbReference>
<dbReference type="PANTHER" id="PTHR18964">
    <property type="entry name" value="ROK (REPRESSOR, ORF, KINASE) FAMILY"/>
    <property type="match status" value="1"/>
</dbReference>
<dbReference type="PROSITE" id="PS01125">
    <property type="entry name" value="ROK"/>
    <property type="match status" value="1"/>
</dbReference>